<keyword evidence="1" id="KW-0949">S-adenosyl-L-methionine</keyword>
<accession>A0A6S6R1Z8</accession>
<dbReference type="GO" id="GO:0032259">
    <property type="term" value="P:methylation"/>
    <property type="evidence" value="ECO:0007669"/>
    <property type="project" value="UniProtKB-KW"/>
</dbReference>
<dbReference type="PROSITE" id="PS00095">
    <property type="entry name" value="C5_MTASE_2"/>
    <property type="match status" value="1"/>
</dbReference>
<dbReference type="Gene3D" id="3.40.50.150">
    <property type="entry name" value="Vaccinia Virus protein VP39"/>
    <property type="match status" value="1"/>
</dbReference>
<keyword evidence="4" id="KW-1185">Reference proteome</keyword>
<keyword evidence="1 3" id="KW-0489">Methyltransferase</keyword>
<dbReference type="PRINTS" id="PR00105">
    <property type="entry name" value="C5METTRFRASE"/>
</dbReference>
<dbReference type="InterPro" id="IPR050750">
    <property type="entry name" value="C5-MTase"/>
</dbReference>
<dbReference type="RefSeq" id="WP_184090928.1">
    <property type="nucleotide sequence ID" value="NZ_AP023367.1"/>
</dbReference>
<organism evidence="3 4">
    <name type="scientific">Anaerocolumna cellulosilytica</name>
    <dbReference type="NCBI Taxonomy" id="433286"/>
    <lineage>
        <taxon>Bacteria</taxon>
        <taxon>Bacillati</taxon>
        <taxon>Bacillota</taxon>
        <taxon>Clostridia</taxon>
        <taxon>Lachnospirales</taxon>
        <taxon>Lachnospiraceae</taxon>
        <taxon>Anaerocolumna</taxon>
    </lineage>
</organism>
<dbReference type="PANTHER" id="PTHR46098">
    <property type="entry name" value="TRNA (CYTOSINE(38)-C(5))-METHYLTRANSFERASE"/>
    <property type="match status" value="1"/>
</dbReference>
<dbReference type="REBASE" id="439053">
    <property type="entry name" value="M.AceSN021ORF11340P"/>
</dbReference>
<evidence type="ECO:0000256" key="2">
    <source>
        <dbReference type="RuleBase" id="RU000416"/>
    </source>
</evidence>
<keyword evidence="1 3" id="KW-0808">Transferase</keyword>
<evidence type="ECO:0000313" key="3">
    <source>
        <dbReference type="EMBL" id="BCJ93565.1"/>
    </source>
</evidence>
<dbReference type="InterPro" id="IPR031303">
    <property type="entry name" value="C5_meth_CS"/>
</dbReference>
<dbReference type="PANTHER" id="PTHR46098:SF1">
    <property type="entry name" value="TRNA (CYTOSINE(38)-C(5))-METHYLTRANSFERASE"/>
    <property type="match status" value="1"/>
</dbReference>
<dbReference type="Gene3D" id="3.90.120.10">
    <property type="entry name" value="DNA Methylase, subunit A, domain 2"/>
    <property type="match status" value="1"/>
</dbReference>
<sequence length="464" mass="52986">MIKVNELFSGIGSQKAALERLGIEHKVVGIAEIDKYAIKSYEAIHGDTRNYGDISKINKLDYADFWTYSFPCQDISVAGRQKGMNEQTRSGLLYQVERLLEESKKHNELPKFLMLENVKNLVGKKFKDQFLEWLSTLEQLGYNTYWKVLNAKHYGIPQNRERVFAVSIRKDIDRGFEFPEPIHTGKSLVDVLEREVDEKYYLSDELHKRFIFTDDTFTKNIVGTTKANENSIGQRDTVYKADGIVGALLASDYKQPKRILEENCIKKAGMIVKDGWIDVASRVYHIEGISPTLTTMQGGNTTPKVLIRQATKKGYAECNIPGVADLSFPKSMTRRGRVQEDGNICPTLMAGTREIYVFDFPCIGASRGRKIDSSDSYRQKLELNYCGTSNTITTVQKDNYVIEKGGKQFRIRKLTPLECWRLMGFTDEQFYKAAAVNSNTQLYKQAGNSIVVDVLYYLFRQLFI</sequence>
<dbReference type="InterPro" id="IPR001525">
    <property type="entry name" value="C5_MeTfrase"/>
</dbReference>
<gene>
    <name evidence="3" type="ORF">acsn021_11340</name>
</gene>
<reference evidence="3 4" key="1">
    <citation type="journal article" date="2016" name="Int. J. Syst. Evol. Microbiol.">
        <title>Descriptions of Anaerotaenia torta gen. nov., sp. nov. and Anaerocolumna cellulosilytica gen. nov., sp. nov. isolated from a methanogenic reactor of cattle waste.</title>
        <authorList>
            <person name="Uek A."/>
            <person name="Ohtaki Y."/>
            <person name="Kaku N."/>
            <person name="Ueki K."/>
        </authorList>
    </citation>
    <scope>NUCLEOTIDE SEQUENCE [LARGE SCALE GENOMIC DNA]</scope>
    <source>
        <strain evidence="3 4">SN021</strain>
    </source>
</reference>
<protein>
    <submittedName>
        <fullName evidence="3">Cytosine-specific methyltransferase</fullName>
    </submittedName>
</protein>
<evidence type="ECO:0000313" key="4">
    <source>
        <dbReference type="Proteomes" id="UP000515561"/>
    </source>
</evidence>
<dbReference type="Proteomes" id="UP000515561">
    <property type="component" value="Chromosome"/>
</dbReference>
<dbReference type="AlphaFoldDB" id="A0A6S6R1Z8"/>
<dbReference type="GO" id="GO:0008168">
    <property type="term" value="F:methyltransferase activity"/>
    <property type="evidence" value="ECO:0007669"/>
    <property type="project" value="UniProtKB-KW"/>
</dbReference>
<dbReference type="SUPFAM" id="SSF53335">
    <property type="entry name" value="S-adenosyl-L-methionine-dependent methyltransferases"/>
    <property type="match status" value="1"/>
</dbReference>
<feature type="active site" evidence="1">
    <location>
        <position position="72"/>
    </location>
</feature>
<dbReference type="InterPro" id="IPR029063">
    <property type="entry name" value="SAM-dependent_MTases_sf"/>
</dbReference>
<dbReference type="PROSITE" id="PS51679">
    <property type="entry name" value="SAM_MT_C5"/>
    <property type="match status" value="1"/>
</dbReference>
<evidence type="ECO:0000256" key="1">
    <source>
        <dbReference type="PROSITE-ProRule" id="PRU01016"/>
    </source>
</evidence>
<proteinExistence type="inferred from homology"/>
<dbReference type="Pfam" id="PF00145">
    <property type="entry name" value="DNA_methylase"/>
    <property type="match status" value="1"/>
</dbReference>
<dbReference type="KEGG" id="acel:acsn021_11340"/>
<comment type="similarity">
    <text evidence="1 2">Belongs to the class I-like SAM-binding methyltransferase superfamily. C5-methyltransferase family.</text>
</comment>
<dbReference type="NCBIfam" id="TIGR00675">
    <property type="entry name" value="dcm"/>
    <property type="match status" value="1"/>
</dbReference>
<dbReference type="EMBL" id="AP023367">
    <property type="protein sequence ID" value="BCJ93565.1"/>
    <property type="molecule type" value="Genomic_DNA"/>
</dbReference>
<name>A0A6S6R1Z8_9FIRM</name>